<dbReference type="PANTHER" id="PTHR43712">
    <property type="entry name" value="PUTATIVE (AFU_ORTHOLOGUE AFUA_4G14580)-RELATED"/>
    <property type="match status" value="1"/>
</dbReference>
<dbReference type="Gene3D" id="1.10.10.10">
    <property type="entry name" value="Winged helix-like DNA-binding domain superfamily/Winged helix DNA-binding domain"/>
    <property type="match status" value="1"/>
</dbReference>
<dbReference type="OrthoDB" id="1606438at2759"/>
<name>A0A9P5HG21_9HYPO</name>
<dbReference type="SUPFAM" id="SSF53335">
    <property type="entry name" value="S-adenosyl-L-methionine-dependent methyltransferases"/>
    <property type="match status" value="1"/>
</dbReference>
<dbReference type="InterPro" id="IPR036388">
    <property type="entry name" value="WH-like_DNA-bd_sf"/>
</dbReference>
<organism evidence="1 2">
    <name type="scientific">Cylindrodendrum hubeiense</name>
    <dbReference type="NCBI Taxonomy" id="595255"/>
    <lineage>
        <taxon>Eukaryota</taxon>
        <taxon>Fungi</taxon>
        <taxon>Dikarya</taxon>
        <taxon>Ascomycota</taxon>
        <taxon>Pezizomycotina</taxon>
        <taxon>Sordariomycetes</taxon>
        <taxon>Hypocreomycetidae</taxon>
        <taxon>Hypocreales</taxon>
        <taxon>Nectriaceae</taxon>
        <taxon>Cylindrodendrum</taxon>
    </lineage>
</organism>
<comment type="caution">
    <text evidence="1">The sequence shown here is derived from an EMBL/GenBank/DDBJ whole genome shotgun (WGS) entry which is preliminary data.</text>
</comment>
<dbReference type="InterPro" id="IPR029063">
    <property type="entry name" value="SAM-dependent_MTases_sf"/>
</dbReference>
<protein>
    <recommendedName>
        <fullName evidence="3">O-methyltransferase</fullName>
    </recommendedName>
</protein>
<evidence type="ECO:0000313" key="1">
    <source>
        <dbReference type="EMBL" id="KAF7552271.1"/>
    </source>
</evidence>
<dbReference type="AlphaFoldDB" id="A0A9P5HG21"/>
<proteinExistence type="predicted"/>
<accession>A0A9P5HG21</accession>
<gene>
    <name evidence="1" type="ORF">G7Z17_g4419</name>
</gene>
<dbReference type="EMBL" id="JAANBB010000063">
    <property type="protein sequence ID" value="KAF7552271.1"/>
    <property type="molecule type" value="Genomic_DNA"/>
</dbReference>
<keyword evidence="2" id="KW-1185">Reference proteome</keyword>
<dbReference type="SUPFAM" id="SSF46785">
    <property type="entry name" value="Winged helix' DNA-binding domain"/>
    <property type="match status" value="1"/>
</dbReference>
<dbReference type="Gene3D" id="3.40.50.150">
    <property type="entry name" value="Vaccinia Virus protein VP39"/>
    <property type="match status" value="1"/>
</dbReference>
<evidence type="ECO:0008006" key="3">
    <source>
        <dbReference type="Google" id="ProtNLM"/>
    </source>
</evidence>
<reference evidence="1" key="1">
    <citation type="submission" date="2020-03" db="EMBL/GenBank/DDBJ databases">
        <title>Draft Genome Sequence of Cylindrodendrum hubeiense.</title>
        <authorList>
            <person name="Buettner E."/>
            <person name="Kellner H."/>
        </authorList>
    </citation>
    <scope>NUCLEOTIDE SEQUENCE</scope>
    <source>
        <strain evidence="1">IHI 201604</strain>
    </source>
</reference>
<evidence type="ECO:0000313" key="2">
    <source>
        <dbReference type="Proteomes" id="UP000722485"/>
    </source>
</evidence>
<sequence length="382" mass="43178">MDTRDIAAVAEEISKESEVLVQLLRNTQPRGLSNDASHLETELWNHPRRGSDIERSQSKLLGLTERLDRTLRGTQDVLHEFVASNWDRGALYCLLEHGVLEHLPRDGSVSLAELAEKTAISADKLLPILRLAACGEIVQEPAPEVFQHGPISRELVSDPGLKAFIGFQYCHIGSEVFHPEKGIRFRAAMESVTSALDPGNQLLKNWFSCNVKGSDRTQLTFVDITRFPMQESHFLAQTYPSVVFEVQRFPEDLSLFAVEDVETAHNRIYTLNSILWNLPDNDCIAVLRVFLPHLKKSPNSVLLINDLMSPAPGTFDPHVDKAYRRRDVTVMTMHNAKLRTETEWLHIFFEASPNFKIIATTGYTSHSCRALWELGWDHAKSS</sequence>
<dbReference type="PANTHER" id="PTHR43712:SF12">
    <property type="entry name" value="STERIGMATOCYSTIN 8-O-METHYLTRANSFERASE"/>
    <property type="match status" value="1"/>
</dbReference>
<dbReference type="InterPro" id="IPR036390">
    <property type="entry name" value="WH_DNA-bd_sf"/>
</dbReference>
<dbReference type="Proteomes" id="UP000722485">
    <property type="component" value="Unassembled WGS sequence"/>
</dbReference>